<accession>A0AB73FXF3</accession>
<evidence type="ECO:0000313" key="1">
    <source>
        <dbReference type="EMBL" id="KVM21136.1"/>
    </source>
</evidence>
<organism evidence="1 2">
    <name type="scientific">Burkholderia ubonensis</name>
    <dbReference type="NCBI Taxonomy" id="101571"/>
    <lineage>
        <taxon>Bacteria</taxon>
        <taxon>Pseudomonadati</taxon>
        <taxon>Pseudomonadota</taxon>
        <taxon>Betaproteobacteria</taxon>
        <taxon>Burkholderiales</taxon>
        <taxon>Burkholderiaceae</taxon>
        <taxon>Burkholderia</taxon>
        <taxon>Burkholderia cepacia complex</taxon>
    </lineage>
</organism>
<dbReference type="Proteomes" id="UP000061665">
    <property type="component" value="Unassembled WGS sequence"/>
</dbReference>
<dbReference type="AlphaFoldDB" id="A0AB73FXF3"/>
<proteinExistence type="predicted"/>
<dbReference type="SUPFAM" id="SSF89372">
    <property type="entry name" value="Fucose-specific lectin"/>
    <property type="match status" value="1"/>
</dbReference>
<dbReference type="EMBL" id="LOZE01000132">
    <property type="protein sequence ID" value="KVM21136.1"/>
    <property type="molecule type" value="Genomic_DNA"/>
</dbReference>
<sequence length="646" mass="68093">MIIMTSHRFGISATRALKHAKFLQKALPQVVPDPEPQEGFQSIISADVLALSRTDDMIATGRLSPQVAERLREVELPAIQSGVVNPLFNGTIFFARLVFTVQSQNNALVSVSAADVATAIDYAARAVVPISQYAEQYGPNGVTVSPTAIEFEVTLSAASGTSYNNAMLESWVNEIVSQNNLPSSACVAVLNPRGLDNTDALRSSGFGGYHLRANRPYLFVNVNGEGLTVADRGWAYAGSLSHEIAEMVVDPNADPSNPEVCDPCGPNCASTYIDYFDASQNYIETSQIPPYDPGAPVYDFYLNGIVTPQWAKPCPITVPKIACAYSPIFQTDRSSQGTSEGSFSVVVGTRTDGRPFYNYWQLGQGGHGWTELSDGLTDLPPAAALVGTDVNGDPVSPPYLFVIAKGQGADSTLYLNQLSLGQGQVGWQPIDGLQTDVGAGASAADCVTALVAVEAGTGRVFYNWWRLGEGGQGWTELPGLLTDTAPAAALVGTDVNGDPVSPPYLFVIAKGQGVDSTLYLNQLSLGQGQVGWQPIDGLQTDVGAGASTAGAVTALVTVEAGTGRVFYNWWRLGEGGQGWTELPGLLTDTAPAAALVGTDVNGNPVSPPYLFVIAKGQGSDPTLYLNQLSLGQGQVGWQPVAPDYGT</sequence>
<reference evidence="1 2" key="1">
    <citation type="submission" date="2015-11" db="EMBL/GenBank/DDBJ databases">
        <title>Expanding the genomic diversity of Burkholderia species for the development of highly accurate diagnostics.</title>
        <authorList>
            <person name="Sahl J."/>
            <person name="Keim P."/>
            <person name="Wagner D."/>
        </authorList>
    </citation>
    <scope>NUCLEOTIDE SEQUENCE [LARGE SCALE GENOMIC DNA]</scope>
    <source>
        <strain evidence="1 2">MSMB2058</strain>
    </source>
</reference>
<gene>
    <name evidence="1" type="ORF">WJ53_19880</name>
</gene>
<protein>
    <submittedName>
        <fullName evidence="1">Uncharacterized protein</fullName>
    </submittedName>
</protein>
<name>A0AB73FXF3_9BURK</name>
<evidence type="ECO:0000313" key="2">
    <source>
        <dbReference type="Proteomes" id="UP000061665"/>
    </source>
</evidence>
<comment type="caution">
    <text evidence="1">The sequence shown here is derived from an EMBL/GenBank/DDBJ whole genome shotgun (WGS) entry which is preliminary data.</text>
</comment>